<dbReference type="eggNOG" id="COG1670">
    <property type="taxonomic scope" value="Bacteria"/>
</dbReference>
<keyword evidence="2" id="KW-0012">Acyltransferase</keyword>
<dbReference type="Proteomes" id="UP000041595">
    <property type="component" value="Unassembled WGS sequence"/>
</dbReference>
<accession>A0A0T9TH95</accession>
<keyword evidence="2" id="KW-0808">Transferase</keyword>
<dbReference type="Gene3D" id="3.40.630.30">
    <property type="match status" value="1"/>
</dbReference>
<dbReference type="AlphaFoldDB" id="A0A0T9TH95"/>
<gene>
    <name evidence="2" type="primary">yjcK</name>
    <name evidence="2" type="ORF">ERS137965_01209</name>
</gene>
<dbReference type="EMBL" id="CQEJ01000005">
    <property type="protein sequence ID" value="CNK83099.1"/>
    <property type="molecule type" value="Genomic_DNA"/>
</dbReference>
<dbReference type="Pfam" id="PF13302">
    <property type="entry name" value="Acetyltransf_3"/>
    <property type="match status" value="1"/>
</dbReference>
<evidence type="ECO:0000313" key="3">
    <source>
        <dbReference type="Proteomes" id="UP000041595"/>
    </source>
</evidence>
<dbReference type="InterPro" id="IPR000182">
    <property type="entry name" value="GNAT_dom"/>
</dbReference>
<dbReference type="InterPro" id="IPR051908">
    <property type="entry name" value="Ribosomal_N-acetyltransferase"/>
</dbReference>
<dbReference type="InterPro" id="IPR016181">
    <property type="entry name" value="Acyl_CoA_acyltransferase"/>
</dbReference>
<protein>
    <submittedName>
        <fullName evidence="2">Ribosomal-protein-alanine acetyltransferase</fullName>
        <ecNumber evidence="2">2.3.1.-</ecNumber>
        <ecNumber evidence="2">2.3.1.128</ecNumber>
    </submittedName>
</protein>
<dbReference type="GO" id="GO:0008999">
    <property type="term" value="F:protein-N-terminal-alanine acetyltransferase activity"/>
    <property type="evidence" value="ECO:0007669"/>
    <property type="project" value="TreeGrafter"/>
</dbReference>
<dbReference type="PROSITE" id="PS51186">
    <property type="entry name" value="GNAT"/>
    <property type="match status" value="1"/>
</dbReference>
<sequence>MNLTYSPCELSHSPFVHLIPPTLARVDELYLALTTCDKNHFRYLPWALDETSREIVYSNMQEAIDNYVNDKEEYRFLIIDTHTDSLVGCAGLFIRNTTIPFYEIGYWLASASIGKGFATEAVNQLKTFAFTTLHAKRLEIRMSGSHSKSRNVAIRCGFQLEAQLCCDRINPDGSLDNTCIFSIVN</sequence>
<proteinExistence type="predicted"/>
<dbReference type="GO" id="GO:1990189">
    <property type="term" value="F:protein N-terminal-serine acetyltransferase activity"/>
    <property type="evidence" value="ECO:0007669"/>
    <property type="project" value="TreeGrafter"/>
</dbReference>
<feature type="domain" description="N-acetyltransferase" evidence="1">
    <location>
        <begin position="39"/>
        <end position="180"/>
    </location>
</feature>
<dbReference type="EC" id="2.3.1.128" evidence="2"/>
<dbReference type="PANTHER" id="PTHR43441">
    <property type="entry name" value="RIBOSOMAL-PROTEIN-SERINE ACETYLTRANSFERASE"/>
    <property type="match status" value="1"/>
</dbReference>
<evidence type="ECO:0000259" key="1">
    <source>
        <dbReference type="PROSITE" id="PS51186"/>
    </source>
</evidence>
<organism evidence="2 3">
    <name type="scientific">Yersinia aldovae</name>
    <dbReference type="NCBI Taxonomy" id="29483"/>
    <lineage>
        <taxon>Bacteria</taxon>
        <taxon>Pseudomonadati</taxon>
        <taxon>Pseudomonadota</taxon>
        <taxon>Gammaproteobacteria</taxon>
        <taxon>Enterobacterales</taxon>
        <taxon>Yersiniaceae</taxon>
        <taxon>Yersinia</taxon>
    </lineage>
</organism>
<dbReference type="GO" id="GO:0005737">
    <property type="term" value="C:cytoplasm"/>
    <property type="evidence" value="ECO:0007669"/>
    <property type="project" value="TreeGrafter"/>
</dbReference>
<dbReference type="PANTHER" id="PTHR43441:SF3">
    <property type="entry name" value="ACETYLTRANSFERASE"/>
    <property type="match status" value="1"/>
</dbReference>
<dbReference type="RefSeq" id="WP_042839250.1">
    <property type="nucleotide sequence ID" value="NZ_CABHQC010000002.1"/>
</dbReference>
<dbReference type="EC" id="2.3.1.-" evidence="2"/>
<name>A0A0T9TH95_YERAL</name>
<dbReference type="STRING" id="1453495.AT01_4012"/>
<evidence type="ECO:0000313" key="2">
    <source>
        <dbReference type="EMBL" id="CNK83099.1"/>
    </source>
</evidence>
<dbReference type="SUPFAM" id="SSF55729">
    <property type="entry name" value="Acyl-CoA N-acyltransferases (Nat)"/>
    <property type="match status" value="1"/>
</dbReference>
<reference evidence="2 3" key="1">
    <citation type="submission" date="2015-03" db="EMBL/GenBank/DDBJ databases">
        <authorList>
            <person name="Murphy D."/>
        </authorList>
    </citation>
    <scope>NUCLEOTIDE SEQUENCE [LARGE SCALE GENOMIC DNA]</scope>
    <source>
        <strain evidence="2 3">IP06005</strain>
    </source>
</reference>